<comment type="caution">
    <text evidence="2">The sequence shown here is derived from an EMBL/GenBank/DDBJ whole genome shotgun (WGS) entry which is preliminary data.</text>
</comment>
<gene>
    <name evidence="2" type="ORF">Pmani_012178</name>
</gene>
<feature type="region of interest" description="Disordered" evidence="1">
    <location>
        <begin position="43"/>
        <end position="79"/>
    </location>
</feature>
<proteinExistence type="predicted"/>
<evidence type="ECO:0000313" key="2">
    <source>
        <dbReference type="EMBL" id="KAK4316684.1"/>
    </source>
</evidence>
<dbReference type="EMBL" id="JAWZYT010000996">
    <property type="protein sequence ID" value="KAK4316684.1"/>
    <property type="molecule type" value="Genomic_DNA"/>
</dbReference>
<dbReference type="AlphaFoldDB" id="A0AAE1UFC0"/>
<dbReference type="Proteomes" id="UP001292094">
    <property type="component" value="Unassembled WGS sequence"/>
</dbReference>
<name>A0AAE1UFC0_9EUCA</name>
<feature type="compositionally biased region" description="Low complexity" evidence="1">
    <location>
        <begin position="50"/>
        <end position="60"/>
    </location>
</feature>
<feature type="compositionally biased region" description="Basic and acidic residues" evidence="1">
    <location>
        <begin position="67"/>
        <end position="79"/>
    </location>
</feature>
<organism evidence="2 3">
    <name type="scientific">Petrolisthes manimaculis</name>
    <dbReference type="NCBI Taxonomy" id="1843537"/>
    <lineage>
        <taxon>Eukaryota</taxon>
        <taxon>Metazoa</taxon>
        <taxon>Ecdysozoa</taxon>
        <taxon>Arthropoda</taxon>
        <taxon>Crustacea</taxon>
        <taxon>Multicrustacea</taxon>
        <taxon>Malacostraca</taxon>
        <taxon>Eumalacostraca</taxon>
        <taxon>Eucarida</taxon>
        <taxon>Decapoda</taxon>
        <taxon>Pleocyemata</taxon>
        <taxon>Anomura</taxon>
        <taxon>Galatheoidea</taxon>
        <taxon>Porcellanidae</taxon>
        <taxon>Petrolisthes</taxon>
    </lineage>
</organism>
<keyword evidence="3" id="KW-1185">Reference proteome</keyword>
<evidence type="ECO:0000313" key="3">
    <source>
        <dbReference type="Proteomes" id="UP001292094"/>
    </source>
</evidence>
<reference evidence="2" key="1">
    <citation type="submission" date="2023-11" db="EMBL/GenBank/DDBJ databases">
        <title>Genome assemblies of two species of porcelain crab, Petrolisthes cinctipes and Petrolisthes manimaculis (Anomura: Porcellanidae).</title>
        <authorList>
            <person name="Angst P."/>
        </authorList>
    </citation>
    <scope>NUCLEOTIDE SEQUENCE</scope>
    <source>
        <strain evidence="2">PB745_02</strain>
        <tissue evidence="2">Gill</tissue>
    </source>
</reference>
<evidence type="ECO:0000256" key="1">
    <source>
        <dbReference type="SAM" id="MobiDB-lite"/>
    </source>
</evidence>
<protein>
    <submittedName>
        <fullName evidence="2">Uncharacterized protein</fullName>
    </submittedName>
</protein>
<accession>A0AAE1UFC0</accession>
<sequence length="79" mass="8083">MQQVGTEPPNGAYMFKSVAGGLKCQIRTGTDPNSAPQITLRSATSLATTPDPSGPSDQPSPYTPEGGEGRRGLLHGGEG</sequence>